<keyword evidence="4" id="KW-1185">Reference proteome</keyword>
<feature type="transmembrane region" description="Helical" evidence="1">
    <location>
        <begin position="149"/>
        <end position="167"/>
    </location>
</feature>
<evidence type="ECO:0000256" key="1">
    <source>
        <dbReference type="SAM" id="Phobius"/>
    </source>
</evidence>
<organism evidence="3 4">
    <name type="scientific">Cytobacillus gottheilii</name>
    <dbReference type="NCBI Taxonomy" id="859144"/>
    <lineage>
        <taxon>Bacteria</taxon>
        <taxon>Bacillati</taxon>
        <taxon>Bacillota</taxon>
        <taxon>Bacilli</taxon>
        <taxon>Bacillales</taxon>
        <taxon>Bacillaceae</taxon>
        <taxon>Cytobacillus</taxon>
    </lineage>
</organism>
<evidence type="ECO:0000259" key="2">
    <source>
        <dbReference type="Pfam" id="PF14501"/>
    </source>
</evidence>
<protein>
    <submittedName>
        <fullName evidence="3">GHKL domain-containing protein</fullName>
    </submittedName>
</protein>
<dbReference type="PANTHER" id="PTHR40448:SF1">
    <property type="entry name" value="TWO-COMPONENT SENSOR HISTIDINE KINASE"/>
    <property type="match status" value="1"/>
</dbReference>
<dbReference type="Gene3D" id="3.30.565.10">
    <property type="entry name" value="Histidine kinase-like ATPase, C-terminal domain"/>
    <property type="match status" value="1"/>
</dbReference>
<dbReference type="InterPro" id="IPR032834">
    <property type="entry name" value="NatK-like_C"/>
</dbReference>
<accession>A0ABX8FEM0</accession>
<dbReference type="Pfam" id="PF14501">
    <property type="entry name" value="HATPase_c_5"/>
    <property type="match status" value="1"/>
</dbReference>
<feature type="transmembrane region" description="Helical" evidence="1">
    <location>
        <begin position="32"/>
        <end position="61"/>
    </location>
</feature>
<proteinExistence type="predicted"/>
<dbReference type="InterPro" id="IPR036890">
    <property type="entry name" value="HATPase_C_sf"/>
</dbReference>
<feature type="transmembrane region" description="Helical" evidence="1">
    <location>
        <begin position="114"/>
        <end position="137"/>
    </location>
</feature>
<feature type="transmembrane region" description="Helical" evidence="1">
    <location>
        <begin position="187"/>
        <end position="208"/>
    </location>
</feature>
<dbReference type="Proteomes" id="UP000679247">
    <property type="component" value="Chromosome"/>
</dbReference>
<gene>
    <name evidence="3" type="ORF">J1899_05110</name>
</gene>
<evidence type="ECO:0000313" key="3">
    <source>
        <dbReference type="EMBL" id="QVY62462.1"/>
    </source>
</evidence>
<dbReference type="RefSeq" id="WP_214477922.1">
    <property type="nucleotide sequence ID" value="NZ_CP071709.1"/>
</dbReference>
<dbReference type="SUPFAM" id="SSF55874">
    <property type="entry name" value="ATPase domain of HSP90 chaperone/DNA topoisomerase II/histidine kinase"/>
    <property type="match status" value="1"/>
</dbReference>
<reference evidence="3 4" key="1">
    <citation type="submission" date="2021-03" db="EMBL/GenBank/DDBJ databases">
        <title>The first data on the complete genome of the tetrodotoxin-producing bacterium.</title>
        <authorList>
            <person name="Melnikova D.I."/>
            <person name="Nijland R."/>
            <person name="Magarlamov T.Y."/>
        </authorList>
    </citation>
    <scope>NUCLEOTIDE SEQUENCE [LARGE SCALE GENOMIC DNA]</scope>
    <source>
        <strain evidence="3 4">1839</strain>
    </source>
</reference>
<keyword evidence="1" id="KW-1133">Transmembrane helix</keyword>
<evidence type="ECO:0000313" key="4">
    <source>
        <dbReference type="Proteomes" id="UP000679247"/>
    </source>
</evidence>
<keyword evidence="1" id="KW-0472">Membrane</keyword>
<keyword evidence="1" id="KW-0812">Transmembrane</keyword>
<dbReference type="EMBL" id="CP071709">
    <property type="protein sequence ID" value="QVY62462.1"/>
    <property type="molecule type" value="Genomic_DNA"/>
</dbReference>
<name>A0ABX8FEM0_9BACI</name>
<feature type="domain" description="Sensor histidine kinase NatK-like C-terminal" evidence="2">
    <location>
        <begin position="328"/>
        <end position="430"/>
    </location>
</feature>
<feature type="transmembrane region" description="Helical" evidence="1">
    <location>
        <begin position="73"/>
        <end position="94"/>
    </location>
</feature>
<sequence length="432" mass="49488">MVTIIGSFVQIATLCLNNFFFVNGFDHAKERFYFVLILSCLAPVLFVYIGIIGIVIPVLLLIYSNYRYKKDPIVSITAPFFAVIILVISDHLSFLANSFLFDISVEMVNAQLSYYGLHLLFFLLFSVLLSFITHMVIRKLKQFVPVFKHYFLFLMSLTVLTVSFFYINILVSDRSGFSSEIVQFNSFIFLAYFALFITILGLLLFSVIKEMKVKNKQEEYKQLRMYSENLEEMYGELQKFRHDYINILSSMSEYIRTKDMEGLETYFNEKVMPTGQGIKKNHYKLGALQNVKVTEVKGTLVSKLIKAQDLGIDIALEATEPVHQINMDYIRLCRCLGIILDNAIEEAEQFDGSSIHIAFIQKENSLLIVVANTIGGEIPKLYKVFQQGYSTKGENRGLGLSNLKEIVSKCENVTLETKITGKMFFQELEIAD</sequence>
<dbReference type="PANTHER" id="PTHR40448">
    <property type="entry name" value="TWO-COMPONENT SENSOR HISTIDINE KINASE"/>
    <property type="match status" value="1"/>
</dbReference>